<reference evidence="2 3" key="1">
    <citation type="submission" date="2019-03" db="EMBL/GenBank/DDBJ databases">
        <title>First draft genome of Liparis tanakae, snailfish: a comprehensive survey of snailfish specific genes.</title>
        <authorList>
            <person name="Kim W."/>
            <person name="Song I."/>
            <person name="Jeong J.-H."/>
            <person name="Kim D."/>
            <person name="Kim S."/>
            <person name="Ryu S."/>
            <person name="Song J.Y."/>
            <person name="Lee S.K."/>
        </authorList>
    </citation>
    <scope>NUCLEOTIDE SEQUENCE [LARGE SCALE GENOMIC DNA]</scope>
    <source>
        <tissue evidence="2">Muscle</tissue>
    </source>
</reference>
<comment type="caution">
    <text evidence="2">The sequence shown here is derived from an EMBL/GenBank/DDBJ whole genome shotgun (WGS) entry which is preliminary data.</text>
</comment>
<feature type="region of interest" description="Disordered" evidence="1">
    <location>
        <begin position="25"/>
        <end position="58"/>
    </location>
</feature>
<evidence type="ECO:0000256" key="1">
    <source>
        <dbReference type="SAM" id="MobiDB-lite"/>
    </source>
</evidence>
<dbReference type="EMBL" id="SRLO01000188">
    <property type="protein sequence ID" value="TNN68534.1"/>
    <property type="molecule type" value="Genomic_DNA"/>
</dbReference>
<keyword evidence="3" id="KW-1185">Reference proteome</keyword>
<feature type="compositionally biased region" description="Basic residues" evidence="1">
    <location>
        <begin position="35"/>
        <end position="50"/>
    </location>
</feature>
<dbReference type="Proteomes" id="UP000314294">
    <property type="component" value="Unassembled WGS sequence"/>
</dbReference>
<accession>A0A4Z2HU53</accession>
<sequence length="108" mass="11684">MGCTVSFIFCEEDLLQMPICINEEEEEEKEETTTKKKRKVKEKRSPKKVGRTSESGKCGKAVGVKRSVVVGDPSVGVSMGVSVGVSVAFSWSSQLNMVVLLAPVECGQ</sequence>
<name>A0A4Z2HU53_9TELE</name>
<proteinExistence type="predicted"/>
<gene>
    <name evidence="2" type="ORF">EYF80_021180</name>
</gene>
<dbReference type="AlphaFoldDB" id="A0A4Z2HU53"/>
<protein>
    <submittedName>
        <fullName evidence="2">Uncharacterized protein</fullName>
    </submittedName>
</protein>
<organism evidence="2 3">
    <name type="scientific">Liparis tanakae</name>
    <name type="common">Tanaka's snailfish</name>
    <dbReference type="NCBI Taxonomy" id="230148"/>
    <lineage>
        <taxon>Eukaryota</taxon>
        <taxon>Metazoa</taxon>
        <taxon>Chordata</taxon>
        <taxon>Craniata</taxon>
        <taxon>Vertebrata</taxon>
        <taxon>Euteleostomi</taxon>
        <taxon>Actinopterygii</taxon>
        <taxon>Neopterygii</taxon>
        <taxon>Teleostei</taxon>
        <taxon>Neoteleostei</taxon>
        <taxon>Acanthomorphata</taxon>
        <taxon>Eupercaria</taxon>
        <taxon>Perciformes</taxon>
        <taxon>Cottioidei</taxon>
        <taxon>Cottales</taxon>
        <taxon>Liparidae</taxon>
        <taxon>Liparis</taxon>
    </lineage>
</organism>
<evidence type="ECO:0000313" key="2">
    <source>
        <dbReference type="EMBL" id="TNN68534.1"/>
    </source>
</evidence>
<evidence type="ECO:0000313" key="3">
    <source>
        <dbReference type="Proteomes" id="UP000314294"/>
    </source>
</evidence>